<dbReference type="Gene3D" id="3.40.50.720">
    <property type="entry name" value="NAD(P)-binding Rossmann-like Domain"/>
    <property type="match status" value="1"/>
</dbReference>
<name>A0A2R4M8S3_9RHOB</name>
<dbReference type="GO" id="GO:0033499">
    <property type="term" value="P:galactose catabolic process via UDP-galactose, Leloir pathway"/>
    <property type="evidence" value="ECO:0007669"/>
    <property type="project" value="TreeGrafter"/>
</dbReference>
<dbReference type="InterPro" id="IPR005886">
    <property type="entry name" value="UDP_G4E"/>
</dbReference>
<comment type="subunit">
    <text evidence="10">Homodimer.</text>
</comment>
<organism evidence="12 13">
    <name type="scientific">Celeribacter baekdonensis</name>
    <dbReference type="NCBI Taxonomy" id="875171"/>
    <lineage>
        <taxon>Bacteria</taxon>
        <taxon>Pseudomonadati</taxon>
        <taxon>Pseudomonadota</taxon>
        <taxon>Alphaproteobacteria</taxon>
        <taxon>Rhodobacterales</taxon>
        <taxon>Roseobacteraceae</taxon>
        <taxon>Celeribacter</taxon>
    </lineage>
</organism>
<dbReference type="Gene3D" id="3.90.25.10">
    <property type="entry name" value="UDP-galactose 4-epimerase, domain 1"/>
    <property type="match status" value="1"/>
</dbReference>
<evidence type="ECO:0000256" key="9">
    <source>
        <dbReference type="ARBA" id="ARBA00023277"/>
    </source>
</evidence>
<evidence type="ECO:0000256" key="2">
    <source>
        <dbReference type="ARBA" id="ARBA00001911"/>
    </source>
</evidence>
<accession>A0A2R4M8S3</accession>
<evidence type="ECO:0000256" key="8">
    <source>
        <dbReference type="ARBA" id="ARBA00023235"/>
    </source>
</evidence>
<evidence type="ECO:0000259" key="11">
    <source>
        <dbReference type="Pfam" id="PF01370"/>
    </source>
</evidence>
<evidence type="ECO:0000256" key="5">
    <source>
        <dbReference type="ARBA" id="ARBA00013189"/>
    </source>
</evidence>
<keyword evidence="8 10" id="KW-0413">Isomerase</keyword>
<keyword evidence="12" id="KW-0614">Plasmid</keyword>
<evidence type="ECO:0000256" key="4">
    <source>
        <dbReference type="ARBA" id="ARBA00007637"/>
    </source>
</evidence>
<evidence type="ECO:0000256" key="6">
    <source>
        <dbReference type="ARBA" id="ARBA00018569"/>
    </source>
</evidence>
<evidence type="ECO:0000313" key="13">
    <source>
        <dbReference type="Proteomes" id="UP000241447"/>
    </source>
</evidence>
<dbReference type="CDD" id="cd05247">
    <property type="entry name" value="UDP_G4E_1_SDR_e"/>
    <property type="match status" value="1"/>
</dbReference>
<sequence length="332" mass="35966">MTLPQRIMVTGGAGYIGSHCCKALSQHGIEPVTFDNLSRGHRAAVKWGPLEVADLRDRGAVVRALTRHKIDAVIHFAALAYVGESMVMPTLYYDNNLDGMTSLLGAMAGVGVTKIVFSSSCATYGVPDALPINEMSPQVPINPYGRSKLFCEWMLRDAAAASDLRYVALRYFNAAGADHDGEIGEDHTPETHLIPLALQAAYGTGPALKVFGTDYPTPDGTCIRDYIHVEDLARAHLRALAYLDEGRDSLAVNLGTGRGASVRDVIAAVEKVTGRKVPVVYEDRRAGDPAELTADPRLAATRLGFRAKHRRLDRMVADAAPWFAPEQEAIVR</sequence>
<dbReference type="NCBIfam" id="TIGR01179">
    <property type="entry name" value="galE"/>
    <property type="match status" value="1"/>
</dbReference>
<evidence type="ECO:0000256" key="3">
    <source>
        <dbReference type="ARBA" id="ARBA00004947"/>
    </source>
</evidence>
<keyword evidence="7 10" id="KW-0520">NAD</keyword>
<dbReference type="InterPro" id="IPR036291">
    <property type="entry name" value="NAD(P)-bd_dom_sf"/>
</dbReference>
<gene>
    <name evidence="12" type="primary">galE</name>
    <name evidence="12" type="ORF">DA792_21465</name>
</gene>
<comment type="similarity">
    <text evidence="4 10">Belongs to the NAD(P)-dependent epimerase/dehydratase family.</text>
</comment>
<dbReference type="Proteomes" id="UP000241447">
    <property type="component" value="Plasmid pCBLh4d"/>
</dbReference>
<dbReference type="SUPFAM" id="SSF51735">
    <property type="entry name" value="NAD(P)-binding Rossmann-fold domains"/>
    <property type="match status" value="1"/>
</dbReference>
<comment type="pathway">
    <text evidence="3 10">Carbohydrate metabolism; galactose metabolism.</text>
</comment>
<comment type="catalytic activity">
    <reaction evidence="1 10">
        <text>UDP-alpha-D-glucose = UDP-alpha-D-galactose</text>
        <dbReference type="Rhea" id="RHEA:22168"/>
        <dbReference type="ChEBI" id="CHEBI:58885"/>
        <dbReference type="ChEBI" id="CHEBI:66914"/>
        <dbReference type="EC" id="5.1.3.2"/>
    </reaction>
</comment>
<proteinExistence type="inferred from homology"/>
<evidence type="ECO:0000256" key="10">
    <source>
        <dbReference type="RuleBase" id="RU366046"/>
    </source>
</evidence>
<dbReference type="OrthoDB" id="9801785at2"/>
<comment type="cofactor">
    <cofactor evidence="2 10">
        <name>NAD(+)</name>
        <dbReference type="ChEBI" id="CHEBI:57540"/>
    </cofactor>
</comment>
<keyword evidence="9 10" id="KW-0119">Carbohydrate metabolism</keyword>
<dbReference type="EC" id="5.1.3.2" evidence="5 10"/>
<dbReference type="GO" id="GO:0003978">
    <property type="term" value="F:UDP-glucose 4-epimerase activity"/>
    <property type="evidence" value="ECO:0007669"/>
    <property type="project" value="UniProtKB-UniRule"/>
</dbReference>
<dbReference type="InterPro" id="IPR001509">
    <property type="entry name" value="Epimerase_deHydtase"/>
</dbReference>
<evidence type="ECO:0000256" key="1">
    <source>
        <dbReference type="ARBA" id="ARBA00000083"/>
    </source>
</evidence>
<dbReference type="PANTHER" id="PTHR43725:SF53">
    <property type="entry name" value="UDP-ARABINOSE 4-EPIMERASE 1"/>
    <property type="match status" value="1"/>
</dbReference>
<dbReference type="PANTHER" id="PTHR43725">
    <property type="entry name" value="UDP-GLUCOSE 4-EPIMERASE"/>
    <property type="match status" value="1"/>
</dbReference>
<geneLocation type="plasmid" evidence="13">
    <name>pcblh4d</name>
</geneLocation>
<evidence type="ECO:0000313" key="12">
    <source>
        <dbReference type="EMBL" id="AVW93611.1"/>
    </source>
</evidence>
<dbReference type="KEGG" id="cbak:DA792_21465"/>
<evidence type="ECO:0000256" key="7">
    <source>
        <dbReference type="ARBA" id="ARBA00023027"/>
    </source>
</evidence>
<feature type="domain" description="NAD-dependent epimerase/dehydratase" evidence="11">
    <location>
        <begin position="7"/>
        <end position="255"/>
    </location>
</feature>
<dbReference type="EMBL" id="CP028476">
    <property type="protein sequence ID" value="AVW93611.1"/>
    <property type="molecule type" value="Genomic_DNA"/>
</dbReference>
<reference evidence="12 13" key="1">
    <citation type="submission" date="2018-03" db="EMBL/GenBank/DDBJ databases">
        <title>The Complete Genome of Celeribacter baekdonensis strain LH4, a Thiosulfate-Oxidizing Alphaproteobacterium Isolated from Gulf of Mexico Continental Slope Sediments.</title>
        <authorList>
            <person name="Flood B.E."/>
            <person name="Bailey J.V."/>
            <person name="Leprich D."/>
        </authorList>
    </citation>
    <scope>NUCLEOTIDE SEQUENCE [LARGE SCALE GENOMIC DNA]</scope>
    <source>
        <strain evidence="12 13">LH4</strain>
        <plasmid evidence="13">Plasmid pcblh4d</plasmid>
    </source>
</reference>
<dbReference type="Pfam" id="PF01370">
    <property type="entry name" value="Epimerase"/>
    <property type="match status" value="1"/>
</dbReference>
<dbReference type="AlphaFoldDB" id="A0A2R4M8S3"/>
<protein>
    <recommendedName>
        <fullName evidence="6 10">UDP-glucose 4-epimerase</fullName>
        <ecNumber evidence="5 10">5.1.3.2</ecNumber>
    </recommendedName>
</protein>
<dbReference type="UniPathway" id="UPA00214"/>